<dbReference type="SUPFAM" id="SSF161098">
    <property type="entry name" value="MetI-like"/>
    <property type="match status" value="1"/>
</dbReference>
<evidence type="ECO:0000256" key="5">
    <source>
        <dbReference type="ARBA" id="ARBA00022989"/>
    </source>
</evidence>
<evidence type="ECO:0000256" key="4">
    <source>
        <dbReference type="ARBA" id="ARBA00022692"/>
    </source>
</evidence>
<feature type="transmembrane region" description="Helical" evidence="7">
    <location>
        <begin position="20"/>
        <end position="41"/>
    </location>
</feature>
<sequence>MSAPTSPLAGPVTREVTPRLARLLVAGLALVWAVPFWWMLVAAFRPAGSGADASLLPSLAPSLANFAEAWASADFPLYFVNSLVICAGILAVQLVTASLAGYVFARLEFPGRGFLFGLFLVQLMLVPVVLLVPNLKTIAALGLYDTLPGVMAPYCATAFGTFLMRQSFREVPRELEDAALIDGAGWWARIRLIYLPLTKPALVAFSIVSVTSHWNEFLWPLMVINSPDRRPLTLGLASFTLSAEGMQAWGLIAAGTFLVSLPLLAAFLIFQRRFVNSFLASGIK</sequence>
<dbReference type="PANTHER" id="PTHR43744">
    <property type="entry name" value="ABC TRANSPORTER PERMEASE PROTEIN MG189-RELATED-RELATED"/>
    <property type="match status" value="1"/>
</dbReference>
<proteinExistence type="inferred from homology"/>
<dbReference type="GO" id="GO:0005886">
    <property type="term" value="C:plasma membrane"/>
    <property type="evidence" value="ECO:0007669"/>
    <property type="project" value="UniProtKB-SubCell"/>
</dbReference>
<evidence type="ECO:0000256" key="6">
    <source>
        <dbReference type="ARBA" id="ARBA00023136"/>
    </source>
</evidence>
<evidence type="ECO:0000256" key="1">
    <source>
        <dbReference type="ARBA" id="ARBA00004651"/>
    </source>
</evidence>
<name>A0A4Z0NNG8_9HYPH</name>
<dbReference type="PROSITE" id="PS50928">
    <property type="entry name" value="ABC_TM1"/>
    <property type="match status" value="1"/>
</dbReference>
<comment type="subcellular location">
    <subcellularLocation>
        <location evidence="1 7">Cell membrane</location>
        <topology evidence="1 7">Multi-pass membrane protein</topology>
    </subcellularLocation>
</comment>
<dbReference type="InterPro" id="IPR000515">
    <property type="entry name" value="MetI-like"/>
</dbReference>
<gene>
    <name evidence="9" type="ORF">EU555_17765</name>
</gene>
<feature type="transmembrane region" description="Helical" evidence="7">
    <location>
        <begin position="77"/>
        <end position="102"/>
    </location>
</feature>
<feature type="transmembrane region" description="Helical" evidence="7">
    <location>
        <begin position="192"/>
        <end position="214"/>
    </location>
</feature>
<keyword evidence="6 7" id="KW-0472">Membrane</keyword>
<evidence type="ECO:0000256" key="7">
    <source>
        <dbReference type="RuleBase" id="RU363032"/>
    </source>
</evidence>
<dbReference type="InterPro" id="IPR035906">
    <property type="entry name" value="MetI-like_sf"/>
</dbReference>
<evidence type="ECO:0000259" key="8">
    <source>
        <dbReference type="PROSITE" id="PS50928"/>
    </source>
</evidence>
<evidence type="ECO:0000256" key="2">
    <source>
        <dbReference type="ARBA" id="ARBA00022448"/>
    </source>
</evidence>
<accession>A0A4Z0NNG8</accession>
<evidence type="ECO:0000313" key="10">
    <source>
        <dbReference type="Proteomes" id="UP000297535"/>
    </source>
</evidence>
<dbReference type="OrthoDB" id="9815445at2"/>
<feature type="transmembrane region" description="Helical" evidence="7">
    <location>
        <begin position="248"/>
        <end position="270"/>
    </location>
</feature>
<comment type="caution">
    <text evidence="9">The sequence shown here is derived from an EMBL/GenBank/DDBJ whole genome shotgun (WGS) entry which is preliminary data.</text>
</comment>
<keyword evidence="4 7" id="KW-0812">Transmembrane</keyword>
<dbReference type="CDD" id="cd06261">
    <property type="entry name" value="TM_PBP2"/>
    <property type="match status" value="1"/>
</dbReference>
<dbReference type="RefSeq" id="WP_135416379.1">
    <property type="nucleotide sequence ID" value="NZ_SRLB01000012.1"/>
</dbReference>
<organism evidence="9 10">
    <name type="scientific">Methylobacterium nonmethylotrophicum</name>
    <dbReference type="NCBI Taxonomy" id="1141884"/>
    <lineage>
        <taxon>Bacteria</taxon>
        <taxon>Pseudomonadati</taxon>
        <taxon>Pseudomonadota</taxon>
        <taxon>Alphaproteobacteria</taxon>
        <taxon>Hyphomicrobiales</taxon>
        <taxon>Methylobacteriaceae</taxon>
        <taxon>Methylobacterium</taxon>
    </lineage>
</organism>
<protein>
    <submittedName>
        <fullName evidence="9">Carbohydrate ABC transporter permease</fullName>
    </submittedName>
</protein>
<keyword evidence="5 7" id="KW-1133">Transmembrane helix</keyword>
<keyword evidence="2 7" id="KW-0813">Transport</keyword>
<dbReference type="AlphaFoldDB" id="A0A4Z0NNG8"/>
<dbReference type="Pfam" id="PF00528">
    <property type="entry name" value="BPD_transp_1"/>
    <property type="match status" value="1"/>
</dbReference>
<feature type="transmembrane region" description="Helical" evidence="7">
    <location>
        <begin position="138"/>
        <end position="163"/>
    </location>
</feature>
<evidence type="ECO:0000313" key="9">
    <source>
        <dbReference type="EMBL" id="TGD98004.1"/>
    </source>
</evidence>
<dbReference type="PANTHER" id="PTHR43744:SF3">
    <property type="entry name" value="LACTOSE TRANSPORT SYSTEM PERMEASE PROTEIN LACG"/>
    <property type="match status" value="1"/>
</dbReference>
<reference evidence="9 10" key="1">
    <citation type="submission" date="2019-04" db="EMBL/GenBank/DDBJ databases">
        <authorList>
            <person name="Feng G."/>
            <person name="Zhu H."/>
        </authorList>
    </citation>
    <scope>NUCLEOTIDE SEQUENCE [LARGE SCALE GENOMIC DNA]</scope>
    <source>
        <strain evidence="9 10">6HR-1</strain>
    </source>
</reference>
<feature type="transmembrane region" description="Helical" evidence="7">
    <location>
        <begin position="114"/>
        <end position="132"/>
    </location>
</feature>
<dbReference type="Gene3D" id="1.10.3720.10">
    <property type="entry name" value="MetI-like"/>
    <property type="match status" value="1"/>
</dbReference>
<comment type="similarity">
    <text evidence="7">Belongs to the binding-protein-dependent transport system permease family.</text>
</comment>
<evidence type="ECO:0000256" key="3">
    <source>
        <dbReference type="ARBA" id="ARBA00022475"/>
    </source>
</evidence>
<keyword evidence="10" id="KW-1185">Reference proteome</keyword>
<dbReference type="EMBL" id="SRLB01000012">
    <property type="protein sequence ID" value="TGD98004.1"/>
    <property type="molecule type" value="Genomic_DNA"/>
</dbReference>
<dbReference type="Proteomes" id="UP000297535">
    <property type="component" value="Unassembled WGS sequence"/>
</dbReference>
<keyword evidence="3" id="KW-1003">Cell membrane</keyword>
<dbReference type="GO" id="GO:0055085">
    <property type="term" value="P:transmembrane transport"/>
    <property type="evidence" value="ECO:0007669"/>
    <property type="project" value="InterPro"/>
</dbReference>
<feature type="domain" description="ABC transmembrane type-1" evidence="8">
    <location>
        <begin position="79"/>
        <end position="270"/>
    </location>
</feature>